<comment type="caution">
    <text evidence="2">The sequence shown here is derived from an EMBL/GenBank/DDBJ whole genome shotgun (WGS) entry which is preliminary data.</text>
</comment>
<sequence>MDDTIIPSIDLYSRTNKETDMCATAMEEEEISNVLVGDVHLELDTDQINQVAESSSYVGYYLWGGLFFLPSFINHSCLPNACWMKIGEDALFVRAARHLREGDEVTVSYLRDCTVPIFQRAFLLQERGFRCSCPRCLFEASQKFMEIQAYRQWTCMKQMWGRYNRVELHQLIEFSCELIEKLEWGFKNVASLRNDEGKQQWLLCSFAQAYGISLPSRANEVWGGRDLETLIRAVHATIGASEQFLVTVWPVREHLRVEDVIGSMCVCLYGKQSSSSLREILGLQMEMLGVEMES</sequence>
<dbReference type="InterPro" id="IPR053209">
    <property type="entry name" value="Gramillin-biosynth_MTr"/>
</dbReference>
<dbReference type="InterPro" id="IPR046341">
    <property type="entry name" value="SET_dom_sf"/>
</dbReference>
<dbReference type="Gene3D" id="2.170.270.10">
    <property type="entry name" value="SET domain"/>
    <property type="match status" value="1"/>
</dbReference>
<proteinExistence type="predicted"/>
<dbReference type="OrthoDB" id="1028014at2759"/>
<dbReference type="EMBL" id="CM035441">
    <property type="protein sequence ID" value="KAH7281354.1"/>
    <property type="molecule type" value="Genomic_DNA"/>
</dbReference>
<organism evidence="2 3">
    <name type="scientific">Ceratopteris richardii</name>
    <name type="common">Triangle waterfern</name>
    <dbReference type="NCBI Taxonomy" id="49495"/>
    <lineage>
        <taxon>Eukaryota</taxon>
        <taxon>Viridiplantae</taxon>
        <taxon>Streptophyta</taxon>
        <taxon>Embryophyta</taxon>
        <taxon>Tracheophyta</taxon>
        <taxon>Polypodiopsida</taxon>
        <taxon>Polypodiidae</taxon>
        <taxon>Polypodiales</taxon>
        <taxon>Pteridineae</taxon>
        <taxon>Pteridaceae</taxon>
        <taxon>Parkerioideae</taxon>
        <taxon>Ceratopteris</taxon>
    </lineage>
</organism>
<dbReference type="InterPro" id="IPR001214">
    <property type="entry name" value="SET_dom"/>
</dbReference>
<accession>A0A8T2QCD3</accession>
<name>A0A8T2QCD3_CERRI</name>
<dbReference type="AlphaFoldDB" id="A0A8T2QCD3"/>
<dbReference type="SUPFAM" id="SSF82199">
    <property type="entry name" value="SET domain"/>
    <property type="match status" value="1"/>
</dbReference>
<evidence type="ECO:0000313" key="2">
    <source>
        <dbReference type="EMBL" id="KAH7281354.1"/>
    </source>
</evidence>
<feature type="domain" description="SET" evidence="1">
    <location>
        <begin position="17"/>
        <end position="110"/>
    </location>
</feature>
<evidence type="ECO:0000313" key="3">
    <source>
        <dbReference type="Proteomes" id="UP000825935"/>
    </source>
</evidence>
<evidence type="ECO:0000259" key="1">
    <source>
        <dbReference type="PROSITE" id="PS50280"/>
    </source>
</evidence>
<gene>
    <name evidence="2" type="ORF">KP509_36G043000</name>
</gene>
<dbReference type="PROSITE" id="PS50280">
    <property type="entry name" value="SET"/>
    <property type="match status" value="1"/>
</dbReference>
<reference evidence="2" key="1">
    <citation type="submission" date="2021-08" db="EMBL/GenBank/DDBJ databases">
        <title>WGS assembly of Ceratopteris richardii.</title>
        <authorList>
            <person name="Marchant D.B."/>
            <person name="Chen G."/>
            <person name="Jenkins J."/>
            <person name="Shu S."/>
            <person name="Leebens-Mack J."/>
            <person name="Grimwood J."/>
            <person name="Schmutz J."/>
            <person name="Soltis P."/>
            <person name="Soltis D."/>
            <person name="Chen Z.-H."/>
        </authorList>
    </citation>
    <scope>NUCLEOTIDE SEQUENCE</scope>
    <source>
        <strain evidence="2">Whitten #5841</strain>
        <tissue evidence="2">Leaf</tissue>
    </source>
</reference>
<dbReference type="PANTHER" id="PTHR47643">
    <property type="entry name" value="TPR DOMAIN PROTEIN (AFU_ORTHOLOGUE AFUA_5G12710)"/>
    <property type="match status" value="1"/>
</dbReference>
<keyword evidence="3" id="KW-1185">Reference proteome</keyword>
<protein>
    <recommendedName>
        <fullName evidence="1">SET domain-containing protein</fullName>
    </recommendedName>
</protein>
<dbReference type="CDD" id="cd20071">
    <property type="entry name" value="SET_SMYD"/>
    <property type="match status" value="1"/>
</dbReference>
<dbReference type="Pfam" id="PF00856">
    <property type="entry name" value="SET"/>
    <property type="match status" value="1"/>
</dbReference>
<dbReference type="Proteomes" id="UP000825935">
    <property type="component" value="Chromosome 36"/>
</dbReference>
<dbReference type="PANTHER" id="PTHR47643:SF2">
    <property type="entry name" value="TPR DOMAIN PROTEIN (AFU_ORTHOLOGUE AFUA_5G12710)"/>
    <property type="match status" value="1"/>
</dbReference>